<dbReference type="AlphaFoldDB" id="A0A445MDK6"/>
<organism evidence="1">
    <name type="scientific">Ensete ventricosum</name>
    <name type="common">Abyssinian banana</name>
    <name type="synonym">Musa ensete</name>
    <dbReference type="NCBI Taxonomy" id="4639"/>
    <lineage>
        <taxon>Eukaryota</taxon>
        <taxon>Viridiplantae</taxon>
        <taxon>Streptophyta</taxon>
        <taxon>Embryophyta</taxon>
        <taxon>Tracheophyta</taxon>
        <taxon>Spermatophyta</taxon>
        <taxon>Magnoliopsida</taxon>
        <taxon>Liliopsida</taxon>
        <taxon>Zingiberales</taxon>
        <taxon>Musaceae</taxon>
        <taxon>Ensete</taxon>
    </lineage>
</organism>
<protein>
    <submittedName>
        <fullName evidence="1">Uncharacterized protein</fullName>
    </submittedName>
</protein>
<name>A0A445MDK6_ENSVE</name>
<dbReference type="InterPro" id="IPR006594">
    <property type="entry name" value="LisH"/>
</dbReference>
<dbReference type="EMBL" id="KV875668">
    <property type="protein sequence ID" value="RZR72337.1"/>
    <property type="molecule type" value="Genomic_DNA"/>
</dbReference>
<evidence type="ECO:0000313" key="1">
    <source>
        <dbReference type="EMBL" id="RZR72337.1"/>
    </source>
</evidence>
<dbReference type="PROSITE" id="PS50896">
    <property type="entry name" value="LISH"/>
    <property type="match status" value="1"/>
</dbReference>
<dbReference type="SMART" id="SM00667">
    <property type="entry name" value="LisH"/>
    <property type="match status" value="1"/>
</dbReference>
<reference evidence="1" key="1">
    <citation type="journal article" date="2018" name="Data Brief">
        <title>Genome sequence data from 17 accessions of Ensete ventricosum, a staple food crop for millions in Ethiopia.</title>
        <authorList>
            <person name="Yemataw Z."/>
            <person name="Muzemil S."/>
            <person name="Ambachew D."/>
            <person name="Tripathi L."/>
            <person name="Tesfaye K."/>
            <person name="Chala A."/>
            <person name="Farbos A."/>
            <person name="O'Neill P."/>
            <person name="Moore K."/>
            <person name="Grant M."/>
            <person name="Studholme D.J."/>
        </authorList>
    </citation>
    <scope>NUCLEOTIDE SEQUENCE [LARGE SCALE GENOMIC DNA]</scope>
    <source>
        <tissue evidence="1">Leaf</tissue>
    </source>
</reference>
<gene>
    <name evidence="1" type="ORF">BHM03_00012752</name>
</gene>
<accession>A0A445MDK6</accession>
<dbReference type="Proteomes" id="UP000290560">
    <property type="component" value="Unassembled WGS sequence"/>
</dbReference>
<sequence length="155" mass="18106">MDREWERRLKNVRLREVDVNKLVMNYLVTEGCAEAAEKFRIESGTERTPRSWHFRRSRLILFYTNLDFLKEFIRTTTLFPILGVPQCLKLVSEINAAILTNQNHEKDYKGRAEPKLPTLLKMLICIQNELDENAAFPLVSHFTTTSPGDPYDLSF</sequence>
<proteinExistence type="predicted"/>